<evidence type="ECO:0000256" key="5">
    <source>
        <dbReference type="ARBA" id="ARBA00046062"/>
    </source>
</evidence>
<dbReference type="OMA" id="NDVRTWV"/>
<feature type="compositionally biased region" description="Basic and acidic residues" evidence="6">
    <location>
        <begin position="211"/>
        <end position="231"/>
    </location>
</feature>
<accession>M3HHP5</accession>
<gene>
    <name evidence="8" type="ORF">G210_2910</name>
</gene>
<dbReference type="PROSITE" id="PS50033">
    <property type="entry name" value="UBX"/>
    <property type="match status" value="1"/>
</dbReference>
<dbReference type="EMBL" id="AOGT01001861">
    <property type="protein sequence ID" value="EMG46837.1"/>
    <property type="molecule type" value="Genomic_DNA"/>
</dbReference>
<evidence type="ECO:0000259" key="7">
    <source>
        <dbReference type="PROSITE" id="PS50033"/>
    </source>
</evidence>
<dbReference type="SMART" id="SM00166">
    <property type="entry name" value="UBX"/>
    <property type="match status" value="1"/>
</dbReference>
<dbReference type="InterPro" id="IPR036249">
    <property type="entry name" value="Thioredoxin-like_sf"/>
</dbReference>
<comment type="subunit">
    <text evidence="3">Directly interacts with VCP. Interacts with UBQLN1. Forms a complex with VCP and UBQLN1.</text>
</comment>
<dbReference type="Pfam" id="PF00789">
    <property type="entry name" value="UBX"/>
    <property type="match status" value="1"/>
</dbReference>
<feature type="compositionally biased region" description="Low complexity" evidence="6">
    <location>
        <begin position="154"/>
        <end position="170"/>
    </location>
</feature>
<dbReference type="GO" id="GO:0005789">
    <property type="term" value="C:endoplasmic reticulum membrane"/>
    <property type="evidence" value="ECO:0007669"/>
    <property type="project" value="UniProtKB-SubCell"/>
</dbReference>
<dbReference type="Pfam" id="PF23187">
    <property type="entry name" value="UBX7_N"/>
    <property type="match status" value="1"/>
</dbReference>
<keyword evidence="9" id="KW-1185">Reference proteome</keyword>
<organism evidence="8 9">
    <name type="scientific">Candida maltosa (strain Xu316)</name>
    <name type="common">Yeast</name>
    <dbReference type="NCBI Taxonomy" id="1245528"/>
    <lineage>
        <taxon>Eukaryota</taxon>
        <taxon>Fungi</taxon>
        <taxon>Dikarya</taxon>
        <taxon>Ascomycota</taxon>
        <taxon>Saccharomycotina</taxon>
        <taxon>Pichiomycetes</taxon>
        <taxon>Debaryomycetaceae</taxon>
        <taxon>Candida/Lodderomyces clade</taxon>
        <taxon>Candida</taxon>
    </lineage>
</organism>
<dbReference type="InterPro" id="IPR001012">
    <property type="entry name" value="UBX_dom"/>
</dbReference>
<dbReference type="eggNOG" id="KOG2689">
    <property type="taxonomic scope" value="Eukaryota"/>
</dbReference>
<feature type="domain" description="UBX" evidence="7">
    <location>
        <begin position="239"/>
        <end position="334"/>
    </location>
</feature>
<dbReference type="SUPFAM" id="SSF54236">
    <property type="entry name" value="Ubiquitin-like"/>
    <property type="match status" value="1"/>
</dbReference>
<feature type="region of interest" description="Disordered" evidence="6">
    <location>
        <begin position="114"/>
        <end position="189"/>
    </location>
</feature>
<comment type="subcellular location">
    <subcellularLocation>
        <location evidence="1">Endoplasmic reticulum membrane</location>
        <topology evidence="1">Peripheral membrane protein</topology>
    </subcellularLocation>
</comment>
<dbReference type="GO" id="GO:0036503">
    <property type="term" value="P:ERAD pathway"/>
    <property type="evidence" value="ECO:0007669"/>
    <property type="project" value="TreeGrafter"/>
</dbReference>
<dbReference type="SUPFAM" id="SSF81995">
    <property type="entry name" value="beta-sandwich domain of Sec23/24"/>
    <property type="match status" value="1"/>
</dbReference>
<dbReference type="HOGENOM" id="CLU_490910_0_0_1"/>
<evidence type="ECO:0000256" key="3">
    <source>
        <dbReference type="ARBA" id="ARBA00038812"/>
    </source>
</evidence>
<comment type="function">
    <text evidence="5">Involved in endoplasmic reticulum-associated protein degradation (ERAD). Acts as a platform to recruit both UBQLN1 and VCP to the ER during ERAD.</text>
</comment>
<feature type="compositionally biased region" description="Basic and acidic residues" evidence="6">
    <location>
        <begin position="395"/>
        <end position="405"/>
    </location>
</feature>
<evidence type="ECO:0000256" key="1">
    <source>
        <dbReference type="ARBA" id="ARBA00004406"/>
    </source>
</evidence>
<dbReference type="SUPFAM" id="SSF52833">
    <property type="entry name" value="Thioredoxin-like"/>
    <property type="match status" value="1"/>
</dbReference>
<keyword evidence="2" id="KW-0834">Unfolded protein response</keyword>
<evidence type="ECO:0000256" key="6">
    <source>
        <dbReference type="SAM" id="MobiDB-lite"/>
    </source>
</evidence>
<dbReference type="CDD" id="cd01767">
    <property type="entry name" value="UBX"/>
    <property type="match status" value="1"/>
</dbReference>
<dbReference type="GO" id="GO:0006986">
    <property type="term" value="P:response to unfolded protein"/>
    <property type="evidence" value="ECO:0007669"/>
    <property type="project" value="UniProtKB-KW"/>
</dbReference>
<evidence type="ECO:0000256" key="2">
    <source>
        <dbReference type="ARBA" id="ARBA00023230"/>
    </source>
</evidence>
<dbReference type="InterPro" id="IPR029071">
    <property type="entry name" value="Ubiquitin-like_domsf"/>
</dbReference>
<dbReference type="PANTHER" id="PTHR46424">
    <property type="entry name" value="UBX DOMAIN-CONTAINING PROTEIN 4"/>
    <property type="match status" value="1"/>
</dbReference>
<dbReference type="PANTHER" id="PTHR46424:SF1">
    <property type="entry name" value="UBX DOMAIN-CONTAINING PROTEIN 4"/>
    <property type="match status" value="1"/>
</dbReference>
<dbReference type="OrthoDB" id="2445133at2759"/>
<comment type="caution">
    <text evidence="8">The sequence shown here is derived from an EMBL/GenBank/DDBJ whole genome shotgun (WGS) entry which is preliminary data.</text>
</comment>
<feature type="compositionally biased region" description="Polar residues" evidence="6">
    <location>
        <begin position="118"/>
        <end position="143"/>
    </location>
</feature>
<feature type="region of interest" description="Disordered" evidence="6">
    <location>
        <begin position="211"/>
        <end position="238"/>
    </location>
</feature>
<evidence type="ECO:0000313" key="8">
    <source>
        <dbReference type="EMBL" id="EMG46837.1"/>
    </source>
</evidence>
<protein>
    <recommendedName>
        <fullName evidence="4">UBX domain-containing protein 2</fullName>
    </recommendedName>
</protein>
<sequence>MINPIDNYFTSSVQQAVATTIQQQKSLFVFLTTGENEQTSEFLDRFIDQDMVDTLNSNFVLLKLIKDTQDFSYFSQLFKDLVVPSFYIVNSGKVEVIISDETTTEEFKNAIDKLVHTNKPQTNNTQHDQPRESTGTQSPTPVVQQPQPKPQPPKQQQQQEQQQNNNAKPPLSEHEISVQKHKKEVERLRKEKLAEKRRLRELLRADQRERELRAKQELSPAAEDHHTEKSFSSRRASSTSSDACALAIKLFDGSTIKQEFKAQDTLLDVRTWLESQVEIIPPVTSMPSFATSAYTLPTGYVFHCPALPRITFSEEQESNSLETLHLTPRSALILKPTYDEPDSDNANSPGERSGIFRSIFSGIGKVAGAVLSVFDYSSGAPYNREAEERLLDGESDNEDLRHPSEPHAPLNLAPPGVAGPPPGLLFDERSASSLLLNIEPNDAHFAPRPRTPHAHSEPYIGQHAFVPSNLSSRSSTPRPPSVQRVQTMHAESSDTAANKEKKQKIDTYNGNSINLKEAGDDDDDEDGNKNKK</sequence>
<dbReference type="Gene3D" id="3.10.20.90">
    <property type="entry name" value="Phosphatidylinositol 3-kinase Catalytic Subunit, Chain A, domain 1"/>
    <property type="match status" value="1"/>
</dbReference>
<feature type="region of interest" description="Disordered" evidence="6">
    <location>
        <begin position="395"/>
        <end position="419"/>
    </location>
</feature>
<proteinExistence type="predicted"/>
<dbReference type="Proteomes" id="UP000011777">
    <property type="component" value="Unassembled WGS sequence"/>
</dbReference>
<name>M3HHP5_CANMX</name>
<feature type="compositionally biased region" description="Low complexity" evidence="6">
    <location>
        <begin position="467"/>
        <end position="485"/>
    </location>
</feature>
<feature type="region of interest" description="Disordered" evidence="6">
    <location>
        <begin position="467"/>
        <end position="532"/>
    </location>
</feature>
<evidence type="ECO:0000256" key="4">
    <source>
        <dbReference type="ARBA" id="ARBA00041575"/>
    </source>
</evidence>
<dbReference type="AlphaFoldDB" id="M3HHP5"/>
<reference evidence="8 9" key="1">
    <citation type="submission" date="2013-02" db="EMBL/GenBank/DDBJ databases">
        <title>Genome sequence of Candida maltosa Xu316, a potential industrial strain for xylitol and ethanol production.</title>
        <authorList>
            <person name="Yu J."/>
            <person name="Wang Q."/>
            <person name="Geng X."/>
            <person name="Bao W."/>
            <person name="He P."/>
            <person name="Cai J."/>
        </authorList>
    </citation>
    <scope>NUCLEOTIDE SEQUENCE [LARGE SCALE GENOMIC DNA]</scope>
    <source>
        <strain evidence="9">Xu316</strain>
    </source>
</reference>
<feature type="compositionally biased region" description="Basic and acidic residues" evidence="6">
    <location>
        <begin position="171"/>
        <end position="189"/>
    </location>
</feature>
<evidence type="ECO:0000313" key="9">
    <source>
        <dbReference type="Proteomes" id="UP000011777"/>
    </source>
</evidence>
<dbReference type="STRING" id="1245528.M3HHP5"/>